<sequence length="197" mass="21380">MRLEPVVDDLLRELEAHGRENDARVGERAGKMLNLDRETAELLYVLVRSGRRRRMLEIGTSNGVSTLWLAAALAAIGAEEPLTSIERDPVKLDQARANLQRGGLADRVRLVQGDATDIVASLPGPFDCVFFDADRLSAPEQLRLLLPKLEQDCLLLADNALSHPGEIANYIAAAEAIPGVAATLVPVGKGLHVAHRR</sequence>
<proteinExistence type="predicted"/>
<evidence type="ECO:0000256" key="2">
    <source>
        <dbReference type="ARBA" id="ARBA00022679"/>
    </source>
</evidence>
<reference evidence="4 5" key="1">
    <citation type="submission" date="2023-07" db="EMBL/GenBank/DDBJ databases">
        <title>Genomic Encyclopedia of Type Strains, Phase IV (KMG-IV): sequencing the most valuable type-strain genomes for metagenomic binning, comparative biology and taxonomic classification.</title>
        <authorList>
            <person name="Goeker M."/>
        </authorList>
    </citation>
    <scope>NUCLEOTIDE SEQUENCE [LARGE SCALE GENOMIC DNA]</scope>
    <source>
        <strain evidence="4 5">DSM 19922</strain>
    </source>
</reference>
<keyword evidence="5" id="KW-1185">Reference proteome</keyword>
<name>A0ABU0MQJ5_9PROT</name>
<accession>A0ABU0MQJ5</accession>
<dbReference type="CDD" id="cd02440">
    <property type="entry name" value="AdoMet_MTases"/>
    <property type="match status" value="1"/>
</dbReference>
<keyword evidence="3" id="KW-0949">S-adenosyl-L-methionine</keyword>
<dbReference type="InterPro" id="IPR002935">
    <property type="entry name" value="SAM_O-MeTrfase"/>
</dbReference>
<dbReference type="Pfam" id="PF13578">
    <property type="entry name" value="Methyltransf_24"/>
    <property type="match status" value="1"/>
</dbReference>
<dbReference type="InterPro" id="IPR029063">
    <property type="entry name" value="SAM-dependent_MTases_sf"/>
</dbReference>
<dbReference type="Proteomes" id="UP001244552">
    <property type="component" value="Unassembled WGS sequence"/>
</dbReference>
<keyword evidence="2" id="KW-0808">Transferase</keyword>
<dbReference type="PANTHER" id="PTHR43167:SF1">
    <property type="entry name" value="PUTATIVE (AFU_ORTHOLOGUE AFUA_6G01830)-RELATED"/>
    <property type="match status" value="1"/>
</dbReference>
<gene>
    <name evidence="4" type="ORF">QO018_004637</name>
</gene>
<dbReference type="EMBL" id="JAUSVU010000020">
    <property type="protein sequence ID" value="MDQ0535753.1"/>
    <property type="molecule type" value="Genomic_DNA"/>
</dbReference>
<dbReference type="Gene3D" id="3.40.50.150">
    <property type="entry name" value="Vaccinia Virus protein VP39"/>
    <property type="match status" value="1"/>
</dbReference>
<dbReference type="SUPFAM" id="SSF53335">
    <property type="entry name" value="S-adenosyl-L-methionine-dependent methyltransferases"/>
    <property type="match status" value="1"/>
</dbReference>
<organism evidence="4 5">
    <name type="scientific">Azospirillum picis</name>
    <dbReference type="NCBI Taxonomy" id="488438"/>
    <lineage>
        <taxon>Bacteria</taxon>
        <taxon>Pseudomonadati</taxon>
        <taxon>Pseudomonadota</taxon>
        <taxon>Alphaproteobacteria</taxon>
        <taxon>Rhodospirillales</taxon>
        <taxon>Azospirillaceae</taxon>
        <taxon>Azospirillum</taxon>
    </lineage>
</organism>
<keyword evidence="1" id="KW-0489">Methyltransferase</keyword>
<dbReference type="PANTHER" id="PTHR43167">
    <property type="entry name" value="PUTATIVE (AFU_ORTHOLOGUE AFUA_6G01830)-RELATED"/>
    <property type="match status" value="1"/>
</dbReference>
<evidence type="ECO:0000256" key="1">
    <source>
        <dbReference type="ARBA" id="ARBA00022603"/>
    </source>
</evidence>
<protein>
    <submittedName>
        <fullName evidence="4">O-methyltransferase YrrM</fullName>
    </submittedName>
</protein>
<evidence type="ECO:0000256" key="3">
    <source>
        <dbReference type="ARBA" id="ARBA00022691"/>
    </source>
</evidence>
<evidence type="ECO:0000313" key="5">
    <source>
        <dbReference type="Proteomes" id="UP001244552"/>
    </source>
</evidence>
<dbReference type="PROSITE" id="PS51682">
    <property type="entry name" value="SAM_OMT_I"/>
    <property type="match status" value="1"/>
</dbReference>
<dbReference type="RefSeq" id="WP_209987636.1">
    <property type="nucleotide sequence ID" value="NZ_JAGINO010000022.1"/>
</dbReference>
<comment type="caution">
    <text evidence="4">The sequence shown here is derived from an EMBL/GenBank/DDBJ whole genome shotgun (WGS) entry which is preliminary data.</text>
</comment>
<evidence type="ECO:0000313" key="4">
    <source>
        <dbReference type="EMBL" id="MDQ0535753.1"/>
    </source>
</evidence>